<dbReference type="CDD" id="cd13240">
    <property type="entry name" value="PH1_Kalirin_Trio_like"/>
    <property type="match status" value="1"/>
</dbReference>
<dbReference type="GeneTree" id="ENSGT00940000154766"/>
<dbReference type="SMART" id="SM00409">
    <property type="entry name" value="IG"/>
    <property type="match status" value="1"/>
</dbReference>
<keyword evidence="15" id="KW-0393">Immunoglobulin domain</keyword>
<dbReference type="InterPro" id="IPR013783">
    <property type="entry name" value="Ig-like_fold"/>
</dbReference>
<keyword evidence="6" id="KW-0723">Serine/threonine-protein kinase</keyword>
<dbReference type="Pfam" id="PF23587">
    <property type="entry name" value="SH3_KALRN"/>
    <property type="match status" value="1"/>
</dbReference>
<reference evidence="28" key="2">
    <citation type="submission" date="2025-08" db="UniProtKB">
        <authorList>
            <consortium name="Ensembl"/>
        </authorList>
    </citation>
    <scope>IDENTIFICATION</scope>
</reference>
<evidence type="ECO:0000259" key="22">
    <source>
        <dbReference type="PROSITE" id="PS50002"/>
    </source>
</evidence>
<feature type="domain" description="SH3" evidence="22">
    <location>
        <begin position="2432"/>
        <end position="2497"/>
    </location>
</feature>
<feature type="coiled-coil region" evidence="20">
    <location>
        <begin position="703"/>
        <end position="733"/>
    </location>
</feature>
<evidence type="ECO:0000256" key="5">
    <source>
        <dbReference type="ARBA" id="ARBA00022490"/>
    </source>
</evidence>
<dbReference type="Pfam" id="PF23323">
    <property type="entry name" value="Spectrin_6"/>
    <property type="match status" value="1"/>
</dbReference>
<dbReference type="Pfam" id="PF22697">
    <property type="entry name" value="SOS1_NGEF_PH"/>
    <property type="match status" value="2"/>
</dbReference>
<dbReference type="InterPro" id="IPR013098">
    <property type="entry name" value="Ig_I-set"/>
</dbReference>
<dbReference type="InterPro" id="IPR003599">
    <property type="entry name" value="Ig_sub"/>
</dbReference>
<dbReference type="OMA" id="IRYLHNC"/>
<organism evidence="28 29">
    <name type="scientific">Cynoglossus semilaevis</name>
    <name type="common">Tongue sole</name>
    <dbReference type="NCBI Taxonomy" id="244447"/>
    <lineage>
        <taxon>Eukaryota</taxon>
        <taxon>Metazoa</taxon>
        <taxon>Chordata</taxon>
        <taxon>Craniata</taxon>
        <taxon>Vertebrata</taxon>
        <taxon>Euteleostomi</taxon>
        <taxon>Actinopterygii</taxon>
        <taxon>Neopterygii</taxon>
        <taxon>Teleostei</taxon>
        <taxon>Neoteleostei</taxon>
        <taxon>Acanthomorphata</taxon>
        <taxon>Carangaria</taxon>
        <taxon>Pleuronectiformes</taxon>
        <taxon>Pleuronectoidei</taxon>
        <taxon>Cynoglossidae</taxon>
        <taxon>Cynoglossinae</taxon>
        <taxon>Cynoglossus</taxon>
    </lineage>
</organism>
<dbReference type="FunFam" id="1.20.58.60:FF:000024">
    <property type="entry name" value="Kalirin RhoGEF kinase a"/>
    <property type="match status" value="1"/>
</dbReference>
<dbReference type="FunFam" id="1.20.58.60:FF:000015">
    <property type="entry name" value="triple functional domain protein-like"/>
    <property type="match status" value="1"/>
</dbReference>
<keyword evidence="4 18" id="KW-0728">SH3 domain</keyword>
<dbReference type="FunFam" id="1.20.58.60:FF:000023">
    <property type="entry name" value="Kalirin RhoGEF kinase b"/>
    <property type="match status" value="1"/>
</dbReference>
<dbReference type="InterPro" id="IPR035899">
    <property type="entry name" value="DBL_dom_sf"/>
</dbReference>
<feature type="domain" description="Protein kinase" evidence="25">
    <location>
        <begin position="2677"/>
        <end position="2940"/>
    </location>
</feature>
<feature type="region of interest" description="Disordered" evidence="21">
    <location>
        <begin position="1552"/>
        <end position="1597"/>
    </location>
</feature>
<dbReference type="InterPro" id="IPR036179">
    <property type="entry name" value="Ig-like_dom_sf"/>
</dbReference>
<dbReference type="FunFam" id="1.20.58.60:FF:000034">
    <property type="entry name" value="kalirin isoform X2"/>
    <property type="match status" value="1"/>
</dbReference>
<comment type="subcellular location">
    <subcellularLocation>
        <location evidence="1">Cytoplasm</location>
    </subcellularLocation>
</comment>
<dbReference type="InterPro" id="IPR000219">
    <property type="entry name" value="DH_dom"/>
</dbReference>
<dbReference type="Gene3D" id="1.20.900.10">
    <property type="entry name" value="Dbl homology (DH) domain"/>
    <property type="match status" value="2"/>
</dbReference>
<dbReference type="FunFam" id="2.30.30.40:FF:000038">
    <property type="entry name" value="kalirin isoform X1"/>
    <property type="match status" value="1"/>
</dbReference>
<dbReference type="InterPro" id="IPR051336">
    <property type="entry name" value="RhoGEF_Guanine_NuclExch_SF"/>
</dbReference>
<evidence type="ECO:0000259" key="24">
    <source>
        <dbReference type="PROSITE" id="PS50010"/>
    </source>
</evidence>
<feature type="compositionally biased region" description="Polar residues" evidence="21">
    <location>
        <begin position="1576"/>
        <end position="1595"/>
    </location>
</feature>
<dbReference type="CDD" id="cd00170">
    <property type="entry name" value="SEC14"/>
    <property type="match status" value="1"/>
</dbReference>
<name>A0A3P8VN48_CYNSE</name>
<evidence type="ECO:0000259" key="27">
    <source>
        <dbReference type="PROSITE" id="PS50835"/>
    </source>
</evidence>
<comment type="catalytic activity">
    <reaction evidence="17">
        <text>L-seryl-[protein] + ATP = O-phospho-L-seryl-[protein] + ADP + H(+)</text>
        <dbReference type="Rhea" id="RHEA:17989"/>
        <dbReference type="Rhea" id="RHEA-COMP:9863"/>
        <dbReference type="Rhea" id="RHEA-COMP:11604"/>
        <dbReference type="ChEBI" id="CHEBI:15378"/>
        <dbReference type="ChEBI" id="CHEBI:29999"/>
        <dbReference type="ChEBI" id="CHEBI:30616"/>
        <dbReference type="ChEBI" id="CHEBI:83421"/>
        <dbReference type="ChEBI" id="CHEBI:456216"/>
        <dbReference type="EC" id="2.7.11.1"/>
    </reaction>
</comment>
<dbReference type="PROSITE" id="PS50191">
    <property type="entry name" value="CRAL_TRIO"/>
    <property type="match status" value="1"/>
</dbReference>
<evidence type="ECO:0000313" key="29">
    <source>
        <dbReference type="Proteomes" id="UP000265120"/>
    </source>
</evidence>
<evidence type="ECO:0000259" key="26">
    <source>
        <dbReference type="PROSITE" id="PS50191"/>
    </source>
</evidence>
<feature type="domain" description="DH" evidence="24">
    <location>
        <begin position="1230"/>
        <end position="1405"/>
    </location>
</feature>
<dbReference type="Gene3D" id="2.30.30.40">
    <property type="entry name" value="SH3 Domains"/>
    <property type="match status" value="2"/>
</dbReference>
<evidence type="ECO:0000256" key="13">
    <source>
        <dbReference type="ARBA" id="ARBA00022840"/>
    </source>
</evidence>
<dbReference type="SMART" id="SM00325">
    <property type="entry name" value="RhoGEF"/>
    <property type="match status" value="2"/>
</dbReference>
<feature type="compositionally biased region" description="Low complexity" evidence="21">
    <location>
        <begin position="2200"/>
        <end position="2239"/>
    </location>
</feature>
<feature type="compositionally biased region" description="Low complexity" evidence="21">
    <location>
        <begin position="2379"/>
        <end position="2393"/>
    </location>
</feature>
<dbReference type="SUPFAM" id="SSF56112">
    <property type="entry name" value="Protein kinase-like (PK-like)"/>
    <property type="match status" value="1"/>
</dbReference>
<dbReference type="SUPFAM" id="SSF48065">
    <property type="entry name" value="DBL homology domain (DH-domain)"/>
    <property type="match status" value="2"/>
</dbReference>
<dbReference type="Gene3D" id="2.30.29.30">
    <property type="entry name" value="Pleckstrin-homology domain (PH domain)/Phosphotyrosine-binding domain (PTB)"/>
    <property type="match status" value="2"/>
</dbReference>
<dbReference type="Ensembl" id="ENSCSET00000016945.1">
    <property type="protein sequence ID" value="ENSCSEP00000016733.1"/>
    <property type="gene ID" value="ENSCSEG00000010712.1"/>
</dbReference>
<dbReference type="InterPro" id="IPR002017">
    <property type="entry name" value="Spectrin_repeat"/>
</dbReference>
<reference evidence="28" key="3">
    <citation type="submission" date="2025-09" db="UniProtKB">
        <authorList>
            <consortium name="Ensembl"/>
        </authorList>
    </citation>
    <scope>IDENTIFICATION</scope>
</reference>
<dbReference type="GO" id="GO:0019898">
    <property type="term" value="C:extrinsic component of membrane"/>
    <property type="evidence" value="ECO:0007669"/>
    <property type="project" value="TreeGrafter"/>
</dbReference>
<dbReference type="PROSITE" id="PS50011">
    <property type="entry name" value="PROTEIN_KINASE_DOM"/>
    <property type="match status" value="1"/>
</dbReference>
<feature type="compositionally biased region" description="Low complexity" evidence="21">
    <location>
        <begin position="1762"/>
        <end position="1780"/>
    </location>
</feature>
<dbReference type="SUPFAM" id="SSF48726">
    <property type="entry name" value="Immunoglobulin"/>
    <property type="match status" value="1"/>
</dbReference>
<evidence type="ECO:0000256" key="15">
    <source>
        <dbReference type="ARBA" id="ARBA00023319"/>
    </source>
</evidence>
<dbReference type="InterPro" id="IPR055251">
    <property type="entry name" value="SOS1_NGEF_PH"/>
</dbReference>
<dbReference type="PROSITE" id="PS00108">
    <property type="entry name" value="PROTEIN_KINASE_ST"/>
    <property type="match status" value="1"/>
</dbReference>
<dbReference type="InterPro" id="IPR047054">
    <property type="entry name" value="Kalirin_TRIO_PH_1"/>
</dbReference>
<keyword evidence="8" id="KW-0344">Guanine-nucleotide releasing factor</keyword>
<feature type="domain" description="SH3" evidence="22">
    <location>
        <begin position="1602"/>
        <end position="1667"/>
    </location>
</feature>
<evidence type="ECO:0000256" key="4">
    <source>
        <dbReference type="ARBA" id="ARBA00022443"/>
    </source>
</evidence>
<dbReference type="SUPFAM" id="SSF52087">
    <property type="entry name" value="CRAL/TRIO domain"/>
    <property type="match status" value="1"/>
</dbReference>
<comment type="catalytic activity">
    <reaction evidence="16">
        <text>L-threonyl-[protein] + ATP = O-phospho-L-threonyl-[protein] + ADP + H(+)</text>
        <dbReference type="Rhea" id="RHEA:46608"/>
        <dbReference type="Rhea" id="RHEA-COMP:11060"/>
        <dbReference type="Rhea" id="RHEA-COMP:11605"/>
        <dbReference type="ChEBI" id="CHEBI:15378"/>
        <dbReference type="ChEBI" id="CHEBI:30013"/>
        <dbReference type="ChEBI" id="CHEBI:30616"/>
        <dbReference type="ChEBI" id="CHEBI:61977"/>
        <dbReference type="ChEBI" id="CHEBI:456216"/>
        <dbReference type="EC" id="2.7.11.1"/>
    </reaction>
</comment>
<dbReference type="PROSITE" id="PS50003">
    <property type="entry name" value="PH_DOMAIN"/>
    <property type="match status" value="1"/>
</dbReference>
<dbReference type="SMART" id="SM00516">
    <property type="entry name" value="SEC14"/>
    <property type="match status" value="1"/>
</dbReference>
<evidence type="ECO:0000256" key="6">
    <source>
        <dbReference type="ARBA" id="ARBA00022527"/>
    </source>
</evidence>
<feature type="domain" description="CRAL-TRIO" evidence="26">
    <location>
        <begin position="13"/>
        <end position="159"/>
    </location>
</feature>
<evidence type="ECO:0000256" key="19">
    <source>
        <dbReference type="PROSITE-ProRule" id="PRU10141"/>
    </source>
</evidence>
<reference evidence="28 29" key="1">
    <citation type="journal article" date="2014" name="Nat. Genet.">
        <title>Whole-genome sequence of a flatfish provides insights into ZW sex chromosome evolution and adaptation to a benthic lifestyle.</title>
        <authorList>
            <person name="Chen S."/>
            <person name="Zhang G."/>
            <person name="Shao C."/>
            <person name="Huang Q."/>
            <person name="Liu G."/>
            <person name="Zhang P."/>
            <person name="Song W."/>
            <person name="An N."/>
            <person name="Chalopin D."/>
            <person name="Volff J.N."/>
            <person name="Hong Y."/>
            <person name="Li Q."/>
            <person name="Sha Z."/>
            <person name="Zhou H."/>
            <person name="Xie M."/>
            <person name="Yu Q."/>
            <person name="Liu Y."/>
            <person name="Xiang H."/>
            <person name="Wang N."/>
            <person name="Wu K."/>
            <person name="Yang C."/>
            <person name="Zhou Q."/>
            <person name="Liao X."/>
            <person name="Yang L."/>
            <person name="Hu Q."/>
            <person name="Zhang J."/>
            <person name="Meng L."/>
            <person name="Jin L."/>
            <person name="Tian Y."/>
            <person name="Lian J."/>
            <person name="Yang J."/>
            <person name="Miao G."/>
            <person name="Liu S."/>
            <person name="Liang Z."/>
            <person name="Yan F."/>
            <person name="Li Y."/>
            <person name="Sun B."/>
            <person name="Zhang H."/>
            <person name="Zhang J."/>
            <person name="Zhu Y."/>
            <person name="Du M."/>
            <person name="Zhao Y."/>
            <person name="Schartl M."/>
            <person name="Tang Q."/>
            <person name="Wang J."/>
        </authorList>
    </citation>
    <scope>NUCLEOTIDE SEQUENCE</scope>
</reference>
<dbReference type="InterPro" id="IPR003598">
    <property type="entry name" value="Ig_sub2"/>
</dbReference>
<feature type="compositionally biased region" description="Pro residues" evidence="21">
    <location>
        <begin position="2261"/>
        <end position="2271"/>
    </location>
</feature>
<dbReference type="PANTHER" id="PTHR22826">
    <property type="entry name" value="RHO GUANINE EXCHANGE FACTOR-RELATED"/>
    <property type="match status" value="1"/>
</dbReference>
<keyword evidence="14" id="KW-1015">Disulfide bond</keyword>
<dbReference type="SMART" id="SM00326">
    <property type="entry name" value="SH3"/>
    <property type="match status" value="2"/>
</dbReference>
<dbReference type="SUPFAM" id="SSF50729">
    <property type="entry name" value="PH domain-like"/>
    <property type="match status" value="2"/>
</dbReference>
<proteinExistence type="inferred from homology"/>
<dbReference type="InterPro" id="IPR007110">
    <property type="entry name" value="Ig-like_dom"/>
</dbReference>
<keyword evidence="9" id="KW-0808">Transferase</keyword>
<keyword evidence="20" id="KW-0175">Coiled coil</keyword>
<keyword evidence="7" id="KW-0597">Phosphoprotein</keyword>
<dbReference type="SUPFAM" id="SSF46966">
    <property type="entry name" value="Spectrin repeat"/>
    <property type="match status" value="6"/>
</dbReference>
<feature type="region of interest" description="Disordered" evidence="21">
    <location>
        <begin position="2190"/>
        <end position="2433"/>
    </location>
</feature>
<feature type="domain" description="PH" evidence="23">
    <location>
        <begin position="1417"/>
        <end position="1537"/>
    </location>
</feature>
<feature type="region of interest" description="Disordered" evidence="21">
    <location>
        <begin position="1697"/>
        <end position="1830"/>
    </location>
</feature>
<dbReference type="InterPro" id="IPR008271">
    <property type="entry name" value="Ser/Thr_kinase_AS"/>
</dbReference>
<evidence type="ECO:0000256" key="12">
    <source>
        <dbReference type="ARBA" id="ARBA00022777"/>
    </source>
</evidence>
<dbReference type="Gene3D" id="1.20.58.60">
    <property type="match status" value="5"/>
</dbReference>
<feature type="region of interest" description="Disordered" evidence="21">
    <location>
        <begin position="2501"/>
        <end position="2538"/>
    </location>
</feature>
<dbReference type="Gene3D" id="3.40.525.10">
    <property type="entry name" value="CRAL-TRIO lipid binding domain"/>
    <property type="match status" value="1"/>
</dbReference>
<dbReference type="InterPro" id="IPR028570">
    <property type="entry name" value="Kalirin_TRIO_SH3_1"/>
</dbReference>
<dbReference type="FunFam" id="1.20.900.10:FF:000008">
    <property type="entry name" value="rho guanine nucleotide exchange factor 25"/>
    <property type="match status" value="1"/>
</dbReference>
<dbReference type="Pfam" id="PF00069">
    <property type="entry name" value="Pkinase"/>
    <property type="match status" value="1"/>
</dbReference>
<feature type="compositionally biased region" description="Basic and acidic residues" evidence="21">
    <location>
        <begin position="2524"/>
        <end position="2538"/>
    </location>
</feature>
<feature type="binding site" evidence="19">
    <location>
        <position position="2706"/>
    </location>
    <ligand>
        <name>ATP</name>
        <dbReference type="ChEBI" id="CHEBI:30616"/>
    </ligand>
</feature>
<evidence type="ECO:0000313" key="28">
    <source>
        <dbReference type="Ensembl" id="ENSCSEP00000016733.1"/>
    </source>
</evidence>
<evidence type="ECO:0000256" key="7">
    <source>
        <dbReference type="ARBA" id="ARBA00022553"/>
    </source>
</evidence>
<dbReference type="Gene3D" id="3.30.200.20">
    <property type="entry name" value="Phosphorylase Kinase, domain 1"/>
    <property type="match status" value="1"/>
</dbReference>
<evidence type="ECO:0000259" key="23">
    <source>
        <dbReference type="PROSITE" id="PS50003"/>
    </source>
</evidence>
<dbReference type="FunFam" id="1.20.58.60:FF:000032">
    <property type="entry name" value="Kalirin RhoGEF kinase b"/>
    <property type="match status" value="1"/>
</dbReference>
<dbReference type="Gene3D" id="1.10.510.10">
    <property type="entry name" value="Transferase(Phosphotransferase) domain 1"/>
    <property type="match status" value="1"/>
</dbReference>
<dbReference type="PROSITE" id="PS00107">
    <property type="entry name" value="PROTEIN_KINASE_ATP"/>
    <property type="match status" value="1"/>
</dbReference>
<dbReference type="SUPFAM" id="SSF50044">
    <property type="entry name" value="SH3-domain"/>
    <property type="match status" value="2"/>
</dbReference>
<dbReference type="PROSITE" id="PS50002">
    <property type="entry name" value="SH3"/>
    <property type="match status" value="2"/>
</dbReference>
<dbReference type="GO" id="GO:0004674">
    <property type="term" value="F:protein serine/threonine kinase activity"/>
    <property type="evidence" value="ECO:0007669"/>
    <property type="project" value="UniProtKB-KW"/>
</dbReference>
<dbReference type="FunFam" id="2.30.30.40:FF:000040">
    <property type="entry name" value="kalirin isoform X1"/>
    <property type="match status" value="1"/>
</dbReference>
<dbReference type="EC" id="2.7.11.1" evidence="3"/>
<dbReference type="Gene3D" id="2.60.40.10">
    <property type="entry name" value="Immunoglobulins"/>
    <property type="match status" value="1"/>
</dbReference>
<accession>A0A3P8VN48</accession>
<dbReference type="SMART" id="SM00408">
    <property type="entry name" value="IGc2"/>
    <property type="match status" value="1"/>
</dbReference>
<dbReference type="InterPro" id="IPR000719">
    <property type="entry name" value="Prot_kinase_dom"/>
</dbReference>
<evidence type="ECO:0000256" key="2">
    <source>
        <dbReference type="ARBA" id="ARBA00006692"/>
    </source>
</evidence>
<dbReference type="Pfam" id="PF00435">
    <property type="entry name" value="Spectrin"/>
    <property type="match status" value="3"/>
</dbReference>
<dbReference type="Proteomes" id="UP000265120">
    <property type="component" value="Chromosome 18"/>
</dbReference>
<evidence type="ECO:0000256" key="1">
    <source>
        <dbReference type="ARBA" id="ARBA00004496"/>
    </source>
</evidence>
<dbReference type="GO" id="GO:0007411">
    <property type="term" value="P:axon guidance"/>
    <property type="evidence" value="ECO:0007669"/>
    <property type="project" value="TreeGrafter"/>
</dbReference>
<dbReference type="InterPro" id="IPR018159">
    <property type="entry name" value="Spectrin/alpha-actinin"/>
</dbReference>
<evidence type="ECO:0000256" key="10">
    <source>
        <dbReference type="ARBA" id="ARBA00022737"/>
    </source>
</evidence>
<keyword evidence="29" id="KW-1185">Reference proteome</keyword>
<feature type="region of interest" description="Disordered" evidence="21">
    <location>
        <begin position="1852"/>
        <end position="1886"/>
    </location>
</feature>
<evidence type="ECO:0000256" key="21">
    <source>
        <dbReference type="SAM" id="MobiDB-lite"/>
    </source>
</evidence>
<keyword evidence="10" id="KW-0677">Repeat</keyword>
<dbReference type="FunFam" id="1.20.900.10:FF:000001">
    <property type="entry name" value="Guanine nucleotide exchange factor DBS"/>
    <property type="match status" value="1"/>
</dbReference>
<dbReference type="FunFam" id="2.30.29.30:FF:000040">
    <property type="entry name" value="Kalirin RhoGEF kinase b"/>
    <property type="match status" value="1"/>
</dbReference>
<feature type="compositionally biased region" description="Low complexity" evidence="21">
    <location>
        <begin position="1861"/>
        <end position="1879"/>
    </location>
</feature>
<keyword evidence="13 19" id="KW-0067">ATP-binding</keyword>
<evidence type="ECO:0000256" key="18">
    <source>
        <dbReference type="PROSITE-ProRule" id="PRU00192"/>
    </source>
</evidence>
<dbReference type="PROSITE" id="PS50835">
    <property type="entry name" value="IG_LIKE"/>
    <property type="match status" value="1"/>
</dbReference>
<dbReference type="GO" id="GO:0005737">
    <property type="term" value="C:cytoplasm"/>
    <property type="evidence" value="ECO:0007669"/>
    <property type="project" value="UniProtKB-SubCell"/>
</dbReference>
<dbReference type="SMART" id="SM00150">
    <property type="entry name" value="SPEC"/>
    <property type="match status" value="6"/>
</dbReference>
<dbReference type="InterPro" id="IPR058918">
    <property type="entry name" value="KALRN/TRIO-like_spectrin"/>
</dbReference>
<dbReference type="FunCoup" id="A0A3P8VN48">
    <property type="interactions" value="1009"/>
</dbReference>
<evidence type="ECO:0000256" key="9">
    <source>
        <dbReference type="ARBA" id="ARBA00022679"/>
    </source>
</evidence>
<dbReference type="FunFam" id="3.40.525.10:FF:000003">
    <property type="entry name" value="kalirin isoform X2"/>
    <property type="match status" value="1"/>
</dbReference>
<evidence type="ECO:0000259" key="25">
    <source>
        <dbReference type="PROSITE" id="PS50011"/>
    </source>
</evidence>
<evidence type="ECO:0000256" key="11">
    <source>
        <dbReference type="ARBA" id="ARBA00022741"/>
    </source>
</evidence>
<keyword evidence="12" id="KW-0418">Kinase</keyword>
<dbReference type="Pfam" id="PF00621">
    <property type="entry name" value="RhoGEF"/>
    <property type="match status" value="2"/>
</dbReference>
<dbReference type="CDD" id="cd00160">
    <property type="entry name" value="RhoGEF"/>
    <property type="match status" value="2"/>
</dbReference>
<dbReference type="Pfam" id="PF00018">
    <property type="entry name" value="SH3_1"/>
    <property type="match status" value="1"/>
</dbReference>
<dbReference type="CDD" id="cd11853">
    <property type="entry name" value="SH3_Kalirin_2"/>
    <property type="match status" value="1"/>
</dbReference>
<dbReference type="InterPro" id="IPR001849">
    <property type="entry name" value="PH_domain"/>
</dbReference>
<dbReference type="PANTHER" id="PTHR22826:SF106">
    <property type="entry name" value="TRIO, ISOFORM A"/>
    <property type="match status" value="1"/>
</dbReference>
<dbReference type="SMART" id="SM00220">
    <property type="entry name" value="S_TKc"/>
    <property type="match status" value="1"/>
</dbReference>
<dbReference type="Pfam" id="PF13716">
    <property type="entry name" value="CRAL_TRIO_2"/>
    <property type="match status" value="1"/>
</dbReference>
<dbReference type="CDD" id="cd11852">
    <property type="entry name" value="SH3_Kalirin_1"/>
    <property type="match status" value="1"/>
</dbReference>
<dbReference type="Pfam" id="PF07679">
    <property type="entry name" value="I-set"/>
    <property type="match status" value="1"/>
</dbReference>
<dbReference type="PROSITE" id="PS50010">
    <property type="entry name" value="DH_2"/>
    <property type="match status" value="2"/>
</dbReference>
<dbReference type="SMART" id="SM00233">
    <property type="entry name" value="PH"/>
    <property type="match status" value="2"/>
</dbReference>
<keyword evidence="5" id="KW-0963">Cytoplasm</keyword>
<dbReference type="InterPro" id="IPR011993">
    <property type="entry name" value="PH-like_dom_sf"/>
</dbReference>
<feature type="compositionally biased region" description="Basic and acidic residues" evidence="21">
    <location>
        <begin position="1566"/>
        <end position="1575"/>
    </location>
</feature>
<dbReference type="FunFam" id="1.10.510.10:FF:000152">
    <property type="entry name" value="kalirin isoform X1"/>
    <property type="match status" value="1"/>
</dbReference>
<dbReference type="InterPro" id="IPR011009">
    <property type="entry name" value="Kinase-like_dom_sf"/>
</dbReference>
<dbReference type="InterPro" id="IPR036865">
    <property type="entry name" value="CRAL-TRIO_dom_sf"/>
</dbReference>
<evidence type="ECO:0000256" key="8">
    <source>
        <dbReference type="ARBA" id="ARBA00022658"/>
    </source>
</evidence>
<dbReference type="GO" id="GO:0005085">
    <property type="term" value="F:guanyl-nucleotide exchange factor activity"/>
    <property type="evidence" value="ECO:0007669"/>
    <property type="project" value="UniProtKB-KW"/>
</dbReference>
<dbReference type="Pfam" id="PF16609">
    <property type="entry name" value="SH3-RhoG_link"/>
    <property type="match status" value="2"/>
</dbReference>
<keyword evidence="11 19" id="KW-0547">Nucleotide-binding</keyword>
<dbReference type="GO" id="GO:0005524">
    <property type="term" value="F:ATP binding"/>
    <property type="evidence" value="ECO:0007669"/>
    <property type="project" value="UniProtKB-UniRule"/>
</dbReference>
<comment type="similarity">
    <text evidence="2">Belongs to the protein kinase superfamily. CAMK Ser/Thr protein kinase family.</text>
</comment>
<feature type="domain" description="DH" evidence="24">
    <location>
        <begin position="1894"/>
        <end position="2055"/>
    </location>
</feature>
<dbReference type="InterPro" id="IPR036028">
    <property type="entry name" value="SH3-like_dom_sf"/>
</dbReference>
<dbReference type="STRING" id="244447.ENSCSEP00000016733"/>
<dbReference type="InParanoid" id="A0A3P8VN48"/>
<dbReference type="InterPro" id="IPR001452">
    <property type="entry name" value="SH3_domain"/>
</dbReference>
<dbReference type="InterPro" id="IPR017441">
    <property type="entry name" value="Protein_kinase_ATP_BS"/>
</dbReference>
<dbReference type="InterPro" id="IPR001251">
    <property type="entry name" value="CRAL-TRIO_dom"/>
</dbReference>
<dbReference type="CDD" id="cd00176">
    <property type="entry name" value="SPEC"/>
    <property type="match status" value="6"/>
</dbReference>
<dbReference type="FunFam" id="2.60.40.10:FF:000368">
    <property type="entry name" value="kalirin isoform X1"/>
    <property type="match status" value="1"/>
</dbReference>
<evidence type="ECO:0000256" key="14">
    <source>
        <dbReference type="ARBA" id="ARBA00023157"/>
    </source>
</evidence>
<evidence type="ECO:0000256" key="17">
    <source>
        <dbReference type="ARBA" id="ARBA00048679"/>
    </source>
</evidence>
<protein>
    <recommendedName>
        <fullName evidence="3">non-specific serine/threonine protein kinase</fullName>
        <ecNumber evidence="3">2.7.11.1</ecNumber>
    </recommendedName>
</protein>
<feature type="domain" description="Ig-like" evidence="27">
    <location>
        <begin position="2566"/>
        <end position="2656"/>
    </location>
</feature>
<sequence length="2991" mass="337299">SVFKRNEEMRAMEVLPILKEKVAFLSGGRDRRGGPVLTFPSRSNHDRIRTDDLRRLIAYLAGIPSEEVCKHGFTVIVDMRGSKWDSIKPLLKILQESFPSCIHVALIIKPDNFWQKQRTNFGSSKFEFETTMVSLEGLTKVVDPSQLTADFDGSLDYNHEEWIEVRVAFEEFSGHATQMLARLEEMQETVSRKDFPQDLEGARRMIEEHAALKKKVIKAPIEELDTEGQRLLQQIQSSDSSSGSGSGVCNTDTQGLVPRITQLLDKLHSTRQHLHQAWHIRKLQLDQCFQLRLFEQDAEKMFDWITHNKSLFLAGYTEIGNNHPHAVELQTQHNHFAMNCMNVYVNINRIMSVGNRLLESGHYASQQIKQISGQLEQEWKAFAAALDERSTLLEMSASFHQKCDQYMSNVDPWCKACGEVDLPSELQDLEDAIHHHQGLYEHITAAYSEVSQDGKALLDKLQRPLTPGGADSLTASANYSKAVHHVLDIIHEVLHHQRQLENIWQHRKVRLHQRLQLCVFQQDVQQVLDWIENHGEAFLSKHTGVGKSLHRARALQKRHEDFEEVAQNTYTNADKLLEAAEQLAQTGECDPEEIYQAAHQLEDRIQDFVRRVEQRKVLLDMSVAFHTHVKELWTWLEELQKELLDDVYAESVEAVQDLIKRFGQQQQTTLQVTVNVIKEGEDLIQQLRDSAISSNKTPHNSSINHIESVLQQLDEAQAQMEELFQERKIKLELFLQLRIFERDAIDIISDLESWNEELTGQMNDFDTEDLTLAEQRLQHHADKALTMNNLTFDVIHQGQELLQYVNEVQTSGVELLCDRDVDMSTRVQDLLEFLHEKQQELDLAAEQHRRHLEQCVQLRHLQAEVKQVLGWIRNGESMLNAGLITASSLQEAEQLQREHEQFQHAIEVTEALLQANHYDMDLIRDCAESVASHWQQLMLKMEDRLKLVNASVAFYKTSEQVCSVLESLEQEYKREEDWCGGADKLGPNCETDHVTPMISKHLEQKEAFLKACTLARRNADVFLKYMHRNSVNMPGMLSHVKAPEQQVKNILNELLQRENRVLHFWTMRKRRLDQCQQYVVFERSAKQALEWIHDTGEFYLSTHTSTGSSIHHTQELLKEHEDFHITAKQTKERVKLLIQLADGFCEKGHSHSAEIKKWVTAVDKRYRDFSLRMDKYRCSLEKALGISSDSNKANKDLQLDIIPATAPGSEVKLRDAANELNEEKRKSARKKEFIMAELIQTEKAYVRDLRECMDTYLWEMTSGVEEIPPGIINKEHIIFGNMQDLFEFHHNIFLKELEKYEQLPEDVGHCFVTWADKFQMYVNYCKNKPDSTQLIVEHAGNYFDEIQQRHRLANSISSYLIKPVQRITKYQLLLKELLNCCEEGKGEIKDGLEVMLSVPKKANDAMHLSMLEGFDENIESQGELILQESFQVWDPKTLIRKGRERHLFLFEMSLVFSKEVKDSNGRSKYIYKSKLLVSGRLIRFTSELGVTEHVEGDPCKFALWVGRTPTSDNKIVLKASSIENKQDWIKHIREVIQERTIHLRGALKEPIHIPKATTAKHHKGRRDGEDLDSRGEGSSQPDTISLASRTSQNTLDSDKLSGGCELTVVIHDFMASNSNELTVRRGQTVEVLERCHDKPDWCLVRTTDRSPALEGLVPCSMLCIAHSRSSMEMEGIFNHKDTLSVCSNDSILPGSSATLLPGQGIGSHSSPGPKRPGNTLRKWLTSPVRRLSSGKADGHVKKLAHNAATPQDETVEERVRNEGLSSGTLSKSSSSGMQSCGEEEGEEGADSVPLPPPMAIQQHSLLQPDSQDDKTSSLLSVRLSSSETPSAAELVSAIEELVKSKMALEDRPSSLSVEQADSSSPSFNPSDNSLLSSSSPMEELDEQRTNILKKRHYVLLDLVQTERDYVRDLSLVVEGYMRRMKEEVVPDDMKGKDKIVFGNVHQIYDWHKDFFLGELEKCLEDPDRLGPLFVKQERRLNMYVVYCQNKPKSEHIVMEYIDNYFQELKQRLGHRLQITELLNKPVMRIMKYQLLLKDFLKHSKKAGLEPVDLERWKSCIVAQGRLLLQDTFMVSDPEGSLIGRLKERRVFFFEQLIIFSEPVDKKKGFPLPGFLYKNSIKVSCLGLEENVENDPCKFTVTSRLTNGTVESFVLHSTHPGVCEVWTLRISQILESQRNFLNEYQRNHVGATIGPPGAGSSGPSETPGVASSQSSSISSGPQGGSRRPSRIPQPSRLPQPLRHHPGADLDGPSKMSGSSPRAVPPSSLPPGGSPQGKRPSHNSEDQPQTPAPANSVYPILRATVGPLPTTPTSKPRPGAVTPVATPLPPANFSKDVLPPPPPSPGHKSGSGFWSSMPGSPASRPGSFTFPGDAAESPGRQNSNQIQTGSGSGSQSHRHSTHSKDADRMSTCSSASEQSIQSTQSNGSESSSSSSVSTMLVTQDYMAVKEDEISVIQGEVVQILASNQQNMFLVFRAATEQGPAAEGWIPGFVLGHTSAMVPDCPEGSNKKSSSWHTSLRIRKKSERKDKEAKKDTKLENGYRKSRDGLANKVSVKLLNPNYIYDVAPEFLVPLSDVTCDTGESAVLRCKVCGRPRAAVTWKGPDQSNLTNNGHYSMAYSDTGEATLRIIGVAADDDGVYTCVATNDLGSVTSSASLRVLALSSDGIRVSWKDNFESHYTEVVELGRGRFSVVKRCDHRGTKRTVAVKQVNKKLMRRDWVTQELNLLQRLQHPHIVRLIDTYETSSSYVLVLEMADQGRLLDYIVSWGNLTEEKVARYLRDVLEALHYLHNSRIAHLDVKPENLLVAHSSSGQPVVKLTDFGDAAQLNPHGLLLRTGAHPIHPLLGSPEFASPELVLGEPVSLTSDLWSLGVVTYVLLSGASPFLDESAEETCLNICRLDFSFPGDYFHGVSQAARDFICLLLRTEPGRRPPAGLCLQESWLQAGVNDSPSQAECCLDTSRLITFIDRRKHQTDARPIGGIRSFIQSRLQARV</sequence>
<feature type="compositionally biased region" description="Low complexity" evidence="21">
    <location>
        <begin position="1816"/>
        <end position="1826"/>
    </location>
</feature>
<dbReference type="InterPro" id="IPR047053">
    <property type="entry name" value="Kalirin_TRIO_SH3_2"/>
</dbReference>
<evidence type="ECO:0000256" key="3">
    <source>
        <dbReference type="ARBA" id="ARBA00012513"/>
    </source>
</evidence>
<feature type="compositionally biased region" description="Low complexity" evidence="21">
    <location>
        <begin position="2417"/>
        <end position="2433"/>
    </location>
</feature>
<evidence type="ECO:0000256" key="20">
    <source>
        <dbReference type="SAM" id="Coils"/>
    </source>
</evidence>
<evidence type="ECO:0000256" key="16">
    <source>
        <dbReference type="ARBA" id="ARBA00047899"/>
    </source>
</evidence>